<keyword evidence="4" id="KW-0812">Transmembrane</keyword>
<evidence type="ECO:0000313" key="12">
    <source>
        <dbReference type="Proteomes" id="UP001150925"/>
    </source>
</evidence>
<accession>A0A9W8ASV9</accession>
<keyword evidence="7" id="KW-0333">Golgi apparatus</keyword>
<reference evidence="11" key="1">
    <citation type="submission" date="2022-07" db="EMBL/GenBank/DDBJ databases">
        <title>Phylogenomic reconstructions and comparative analyses of Kickxellomycotina fungi.</title>
        <authorList>
            <person name="Reynolds N.K."/>
            <person name="Stajich J.E."/>
            <person name="Barry K."/>
            <person name="Grigoriev I.V."/>
            <person name="Crous P."/>
            <person name="Smith M.E."/>
        </authorList>
    </citation>
    <scope>NUCLEOTIDE SEQUENCE</scope>
    <source>
        <strain evidence="11">RSA 1196</strain>
    </source>
</reference>
<evidence type="ECO:0000256" key="2">
    <source>
        <dbReference type="ARBA" id="ARBA00009063"/>
    </source>
</evidence>
<proteinExistence type="inferred from homology"/>
<dbReference type="CDD" id="cd15845">
    <property type="entry name" value="SNARE_syntaxin16"/>
    <property type="match status" value="1"/>
</dbReference>
<dbReference type="InterPro" id="IPR010989">
    <property type="entry name" value="SNARE"/>
</dbReference>
<evidence type="ECO:0000256" key="3">
    <source>
        <dbReference type="ARBA" id="ARBA00022448"/>
    </source>
</evidence>
<feature type="non-terminal residue" evidence="11">
    <location>
        <position position="1"/>
    </location>
</feature>
<keyword evidence="12" id="KW-1185">Reference proteome</keyword>
<dbReference type="InterPro" id="IPR006012">
    <property type="entry name" value="Syntaxin/epimorphin_CS"/>
</dbReference>
<evidence type="ECO:0000256" key="5">
    <source>
        <dbReference type="ARBA" id="ARBA00022927"/>
    </source>
</evidence>
<dbReference type="PANTHER" id="PTHR19957">
    <property type="entry name" value="SYNTAXIN"/>
    <property type="match status" value="1"/>
</dbReference>
<dbReference type="GO" id="GO:0006886">
    <property type="term" value="P:intracellular protein transport"/>
    <property type="evidence" value="ECO:0007669"/>
    <property type="project" value="InterPro"/>
</dbReference>
<protein>
    <submittedName>
        <fullName evidence="11">Integral membrane protein SED5</fullName>
    </submittedName>
</protein>
<dbReference type="GO" id="GO:0006906">
    <property type="term" value="P:vesicle fusion"/>
    <property type="evidence" value="ECO:0007669"/>
    <property type="project" value="TreeGrafter"/>
</dbReference>
<dbReference type="PROSITE" id="PS50192">
    <property type="entry name" value="T_SNARE"/>
    <property type="match status" value="1"/>
</dbReference>
<dbReference type="InterPro" id="IPR000727">
    <property type="entry name" value="T_SNARE_dom"/>
</dbReference>
<dbReference type="SMART" id="SM00397">
    <property type="entry name" value="t_SNARE"/>
    <property type="match status" value="1"/>
</dbReference>
<dbReference type="SUPFAM" id="SSF47661">
    <property type="entry name" value="t-snare proteins"/>
    <property type="match status" value="1"/>
</dbReference>
<dbReference type="GO" id="GO:0031201">
    <property type="term" value="C:SNARE complex"/>
    <property type="evidence" value="ECO:0007669"/>
    <property type="project" value="TreeGrafter"/>
</dbReference>
<feature type="domain" description="T-SNARE coiled-coil homology" evidence="10">
    <location>
        <begin position="42"/>
        <end position="104"/>
    </location>
</feature>
<keyword evidence="5" id="KW-0653">Protein transport</keyword>
<dbReference type="PROSITE" id="PS00914">
    <property type="entry name" value="SYNTAXIN"/>
    <property type="match status" value="1"/>
</dbReference>
<evidence type="ECO:0000256" key="9">
    <source>
        <dbReference type="ARBA" id="ARBA00023136"/>
    </source>
</evidence>
<dbReference type="AlphaFoldDB" id="A0A9W8ASV9"/>
<evidence type="ECO:0000256" key="7">
    <source>
        <dbReference type="ARBA" id="ARBA00023034"/>
    </source>
</evidence>
<comment type="subcellular location">
    <subcellularLocation>
        <location evidence="1">Golgi apparatus membrane</location>
        <topology evidence="1">Single-pass type IV membrane protein</topology>
    </subcellularLocation>
</comment>
<keyword evidence="9" id="KW-0472">Membrane</keyword>
<keyword evidence="6" id="KW-1133">Transmembrane helix</keyword>
<keyword evidence="8" id="KW-0175">Coiled coil</keyword>
<evidence type="ECO:0000256" key="6">
    <source>
        <dbReference type="ARBA" id="ARBA00022989"/>
    </source>
</evidence>
<dbReference type="EMBL" id="JANBPY010000680">
    <property type="protein sequence ID" value="KAJ1964618.1"/>
    <property type="molecule type" value="Genomic_DNA"/>
</dbReference>
<dbReference type="Gene3D" id="1.20.58.70">
    <property type="match status" value="1"/>
</dbReference>
<dbReference type="GO" id="GO:0048278">
    <property type="term" value="P:vesicle docking"/>
    <property type="evidence" value="ECO:0007669"/>
    <property type="project" value="TreeGrafter"/>
</dbReference>
<dbReference type="GO" id="GO:0000149">
    <property type="term" value="F:SNARE binding"/>
    <property type="evidence" value="ECO:0007669"/>
    <property type="project" value="TreeGrafter"/>
</dbReference>
<organism evidence="11 12">
    <name type="scientific">Dispira parvispora</name>
    <dbReference type="NCBI Taxonomy" id="1520584"/>
    <lineage>
        <taxon>Eukaryota</taxon>
        <taxon>Fungi</taxon>
        <taxon>Fungi incertae sedis</taxon>
        <taxon>Zoopagomycota</taxon>
        <taxon>Kickxellomycotina</taxon>
        <taxon>Dimargaritomycetes</taxon>
        <taxon>Dimargaritales</taxon>
        <taxon>Dimargaritaceae</taxon>
        <taxon>Dispira</taxon>
    </lineage>
</organism>
<name>A0A9W8ASV9_9FUNG</name>
<dbReference type="GO" id="GO:0000139">
    <property type="term" value="C:Golgi membrane"/>
    <property type="evidence" value="ECO:0007669"/>
    <property type="project" value="UniProtKB-SubCell"/>
</dbReference>
<evidence type="ECO:0000259" key="10">
    <source>
        <dbReference type="PROSITE" id="PS50192"/>
    </source>
</evidence>
<sequence>KLRARSNQLFSSDTTLAIDPSQERSFNLDLTDEQIQAMQENDAVISEREREIDEIAMSIATVAEIFKDMQTMVIDQGTLLDRVDYNVEQVVSHVKEANEELDED</sequence>
<evidence type="ECO:0000256" key="1">
    <source>
        <dbReference type="ARBA" id="ARBA00004409"/>
    </source>
</evidence>
<evidence type="ECO:0000256" key="4">
    <source>
        <dbReference type="ARBA" id="ARBA00022692"/>
    </source>
</evidence>
<evidence type="ECO:0000256" key="8">
    <source>
        <dbReference type="ARBA" id="ARBA00023054"/>
    </source>
</evidence>
<comment type="caution">
    <text evidence="11">The sequence shown here is derived from an EMBL/GenBank/DDBJ whole genome shotgun (WGS) entry which is preliminary data.</text>
</comment>
<evidence type="ECO:0000313" key="11">
    <source>
        <dbReference type="EMBL" id="KAJ1964618.1"/>
    </source>
</evidence>
<comment type="similarity">
    <text evidence="2">Belongs to the syntaxin family.</text>
</comment>
<gene>
    <name evidence="11" type="primary">tlg2</name>
    <name evidence="11" type="ORF">IWQ62_002883</name>
</gene>
<dbReference type="InterPro" id="IPR045242">
    <property type="entry name" value="Syntaxin"/>
</dbReference>
<keyword evidence="3" id="KW-0813">Transport</keyword>
<dbReference type="OrthoDB" id="10251371at2759"/>
<dbReference type="Proteomes" id="UP001150925">
    <property type="component" value="Unassembled WGS sequence"/>
</dbReference>
<dbReference type="PANTHER" id="PTHR19957:SF83">
    <property type="entry name" value="SYNTAXIN-16"/>
    <property type="match status" value="1"/>
</dbReference>
<dbReference type="GO" id="GO:0005484">
    <property type="term" value="F:SNAP receptor activity"/>
    <property type="evidence" value="ECO:0007669"/>
    <property type="project" value="InterPro"/>
</dbReference>